<reference evidence="16 17" key="1">
    <citation type="journal article" date="2015" name="Stand. Genomic Sci.">
        <title>Genomic Encyclopedia of Bacterial and Archaeal Type Strains, Phase III: the genomes of soil and plant-associated and newly described type strains.</title>
        <authorList>
            <person name="Whitman W.B."/>
            <person name="Woyke T."/>
            <person name="Klenk H.P."/>
            <person name="Zhou Y."/>
            <person name="Lilburn T.G."/>
            <person name="Beck B.J."/>
            <person name="De Vos P."/>
            <person name="Vandamme P."/>
            <person name="Eisen J.A."/>
            <person name="Garrity G."/>
            <person name="Hugenholtz P."/>
            <person name="Kyrpides N.C."/>
        </authorList>
    </citation>
    <scope>NUCLEOTIDE SEQUENCE [LARGE SCALE GENOMIC DNA]</scope>
    <source>
        <strain evidence="16 17">CGMCC 1.10821</strain>
    </source>
</reference>
<evidence type="ECO:0000256" key="2">
    <source>
        <dbReference type="ARBA" id="ARBA00022448"/>
    </source>
</evidence>
<dbReference type="AlphaFoldDB" id="A0A562KX45"/>
<evidence type="ECO:0000256" key="10">
    <source>
        <dbReference type="ARBA" id="ARBA00023237"/>
    </source>
</evidence>
<evidence type="ECO:0000259" key="15">
    <source>
        <dbReference type="Pfam" id="PF07715"/>
    </source>
</evidence>
<feature type="domain" description="TonB-dependent receptor-like beta-barrel" evidence="14">
    <location>
        <begin position="249"/>
        <end position="650"/>
    </location>
</feature>
<proteinExistence type="inferred from homology"/>
<dbReference type="Gene3D" id="2.40.170.20">
    <property type="entry name" value="TonB-dependent receptor, beta-barrel domain"/>
    <property type="match status" value="1"/>
</dbReference>
<organism evidence="16 17">
    <name type="scientific">Luteimonas cucumeris</name>
    <dbReference type="NCBI Taxonomy" id="985012"/>
    <lineage>
        <taxon>Bacteria</taxon>
        <taxon>Pseudomonadati</taxon>
        <taxon>Pseudomonadota</taxon>
        <taxon>Gammaproteobacteria</taxon>
        <taxon>Lysobacterales</taxon>
        <taxon>Lysobacteraceae</taxon>
        <taxon>Luteimonas</taxon>
    </lineage>
</organism>
<evidence type="ECO:0000256" key="12">
    <source>
        <dbReference type="RuleBase" id="RU003357"/>
    </source>
</evidence>
<dbReference type="Gene3D" id="2.170.130.10">
    <property type="entry name" value="TonB-dependent receptor, plug domain"/>
    <property type="match status" value="1"/>
</dbReference>
<keyword evidence="16" id="KW-0675">Receptor</keyword>
<evidence type="ECO:0000256" key="11">
    <source>
        <dbReference type="PROSITE-ProRule" id="PRU01360"/>
    </source>
</evidence>
<keyword evidence="6" id="KW-0408">Iron</keyword>
<dbReference type="Proteomes" id="UP000315167">
    <property type="component" value="Unassembled WGS sequence"/>
</dbReference>
<dbReference type="Pfam" id="PF00593">
    <property type="entry name" value="TonB_dep_Rec_b-barrel"/>
    <property type="match status" value="1"/>
</dbReference>
<keyword evidence="7" id="KW-0406">Ion transport</keyword>
<keyword evidence="13" id="KW-0732">Signal</keyword>
<dbReference type="PANTHER" id="PTHR32552:SF81">
    <property type="entry name" value="TONB-DEPENDENT OUTER MEMBRANE RECEPTOR"/>
    <property type="match status" value="1"/>
</dbReference>
<comment type="subcellular location">
    <subcellularLocation>
        <location evidence="1 11">Cell outer membrane</location>
        <topology evidence="1 11">Multi-pass membrane protein</topology>
    </subcellularLocation>
</comment>
<dbReference type="InterPro" id="IPR012910">
    <property type="entry name" value="Plug_dom"/>
</dbReference>
<keyword evidence="9 11" id="KW-0472">Membrane</keyword>
<dbReference type="InterPro" id="IPR036942">
    <property type="entry name" value="Beta-barrel_TonB_sf"/>
</dbReference>
<evidence type="ECO:0000259" key="14">
    <source>
        <dbReference type="Pfam" id="PF00593"/>
    </source>
</evidence>
<dbReference type="InterPro" id="IPR000531">
    <property type="entry name" value="Beta-barrel_TonB"/>
</dbReference>
<feature type="domain" description="TonB-dependent receptor plug" evidence="15">
    <location>
        <begin position="70"/>
        <end position="176"/>
    </location>
</feature>
<dbReference type="GO" id="GO:0009279">
    <property type="term" value="C:cell outer membrane"/>
    <property type="evidence" value="ECO:0007669"/>
    <property type="project" value="UniProtKB-SubCell"/>
</dbReference>
<evidence type="ECO:0000313" key="17">
    <source>
        <dbReference type="Proteomes" id="UP000315167"/>
    </source>
</evidence>
<keyword evidence="4" id="KW-0410">Iron transport</keyword>
<evidence type="ECO:0000256" key="7">
    <source>
        <dbReference type="ARBA" id="ARBA00023065"/>
    </source>
</evidence>
<feature type="signal peptide" evidence="13">
    <location>
        <begin position="1"/>
        <end position="30"/>
    </location>
</feature>
<evidence type="ECO:0000256" key="13">
    <source>
        <dbReference type="SAM" id="SignalP"/>
    </source>
</evidence>
<dbReference type="CDD" id="cd01347">
    <property type="entry name" value="ligand_gated_channel"/>
    <property type="match status" value="1"/>
</dbReference>
<comment type="caution">
    <text evidence="16">The sequence shown here is derived from an EMBL/GenBank/DDBJ whole genome shotgun (WGS) entry which is preliminary data.</text>
</comment>
<feature type="chain" id="PRO_5022077775" evidence="13">
    <location>
        <begin position="31"/>
        <end position="690"/>
    </location>
</feature>
<keyword evidence="5 11" id="KW-0812">Transmembrane</keyword>
<dbReference type="GO" id="GO:0006826">
    <property type="term" value="P:iron ion transport"/>
    <property type="evidence" value="ECO:0007669"/>
    <property type="project" value="UniProtKB-KW"/>
</dbReference>
<keyword evidence="8 12" id="KW-0798">TonB box</keyword>
<keyword evidence="3 11" id="KW-1134">Transmembrane beta strand</keyword>
<dbReference type="Pfam" id="PF07715">
    <property type="entry name" value="Plug"/>
    <property type="match status" value="1"/>
</dbReference>
<name>A0A562KX45_9GAMM</name>
<dbReference type="OrthoDB" id="9760620at2"/>
<keyword evidence="17" id="KW-1185">Reference proteome</keyword>
<evidence type="ECO:0000256" key="4">
    <source>
        <dbReference type="ARBA" id="ARBA00022496"/>
    </source>
</evidence>
<evidence type="ECO:0000256" key="3">
    <source>
        <dbReference type="ARBA" id="ARBA00022452"/>
    </source>
</evidence>
<evidence type="ECO:0000256" key="5">
    <source>
        <dbReference type="ARBA" id="ARBA00022692"/>
    </source>
</evidence>
<protein>
    <submittedName>
        <fullName evidence="16">Iron complex outermembrane receptor protein</fullName>
    </submittedName>
</protein>
<dbReference type="InterPro" id="IPR039426">
    <property type="entry name" value="TonB-dep_rcpt-like"/>
</dbReference>
<dbReference type="PANTHER" id="PTHR32552">
    <property type="entry name" value="FERRICHROME IRON RECEPTOR-RELATED"/>
    <property type="match status" value="1"/>
</dbReference>
<keyword evidence="2 11" id="KW-0813">Transport</keyword>
<sequence>MSIPFRTAPCASCLAAAVAAVLVSPWPALAADPQSVEPTTLDRVEVVAQTSRPTTIDSLEQAQERLGQRAGATAVVDGESYRERRSSTLSDALNQAPGVFAQTRFGAEEARLSIRGSGLQRTFHGRGLVLLQDGSPLNLADGGFDFQAVEPLAARYVEVYRGANALEYGAATLGGAINFVAPTGYDAAPVTLRAETGSYGYRRGQAALAGHSDRVDGYVSATGFRQDGFRDHAMQQNHRLFGNAGVRFDDRLEGRFYLTHVDTRSQLPGNLTRAESDADPTQAAPGNLALDQRRDYTLDRIAGKLAWTPSADRALTLSLYYADKSLDHPIFQVLRQDSRDYGADLRWRGESRLGDRRNVLIAGLAFARGRIDDDRFANVAGVPGARTNAFAQRAGNAQAYFENQTWLDDRWVLALGAQALRSQRRSQDRYRVDGRDESFDADYRGVSPKLGVRHVVDDGLQWFANLSRGLEPPSFGELSGGMGVTPVDAQRASSAELGVRVQRARLSLDAVLYRARIDGELLALNDAAGNPLGTINAGRTLHQGLELGLGWRFADAWTWSANGLWNDFRFDDDPAYGDNTLAGLPPHLLRSELRWQPREAFHVAPHIEWAGDSWIDHANTLRAPGYTLLGLRIGGRMHRQWSWFADLRNLQDRRWFAGSNVIADARGVDGRHFLPGDGRSLYVGVEWRRQ</sequence>
<evidence type="ECO:0000313" key="16">
    <source>
        <dbReference type="EMBL" id="TWH99926.1"/>
    </source>
</evidence>
<evidence type="ECO:0000256" key="1">
    <source>
        <dbReference type="ARBA" id="ARBA00004571"/>
    </source>
</evidence>
<evidence type="ECO:0000256" key="9">
    <source>
        <dbReference type="ARBA" id="ARBA00023136"/>
    </source>
</evidence>
<gene>
    <name evidence="16" type="ORF">IP90_02933</name>
</gene>
<evidence type="ECO:0000256" key="6">
    <source>
        <dbReference type="ARBA" id="ARBA00023004"/>
    </source>
</evidence>
<dbReference type="InterPro" id="IPR037066">
    <property type="entry name" value="Plug_dom_sf"/>
</dbReference>
<dbReference type="EMBL" id="VLKN01000008">
    <property type="protein sequence ID" value="TWH99926.1"/>
    <property type="molecule type" value="Genomic_DNA"/>
</dbReference>
<dbReference type="SUPFAM" id="SSF56935">
    <property type="entry name" value="Porins"/>
    <property type="match status" value="1"/>
</dbReference>
<comment type="similarity">
    <text evidence="11 12">Belongs to the TonB-dependent receptor family.</text>
</comment>
<evidence type="ECO:0000256" key="8">
    <source>
        <dbReference type="ARBA" id="ARBA00023077"/>
    </source>
</evidence>
<accession>A0A562KX45</accession>
<dbReference type="PROSITE" id="PS52016">
    <property type="entry name" value="TONB_DEPENDENT_REC_3"/>
    <property type="match status" value="1"/>
</dbReference>
<keyword evidence="10 11" id="KW-0998">Cell outer membrane</keyword>